<gene>
    <name evidence="1" type="ORF">D3878_04605</name>
</gene>
<dbReference type="GO" id="GO:0003677">
    <property type="term" value="F:DNA binding"/>
    <property type="evidence" value="ECO:0007669"/>
    <property type="project" value="InterPro"/>
</dbReference>
<evidence type="ECO:0000313" key="1">
    <source>
        <dbReference type="EMBL" id="RJG00955.1"/>
    </source>
</evidence>
<dbReference type="OrthoDB" id="8777496at2"/>
<reference evidence="2" key="1">
    <citation type="submission" date="2018-09" db="EMBL/GenBank/DDBJ databases">
        <authorList>
            <person name="Zhu H."/>
        </authorList>
    </citation>
    <scope>NUCLEOTIDE SEQUENCE [LARGE SCALE GENOMIC DNA]</scope>
    <source>
        <strain evidence="2">K1S02-23</strain>
    </source>
</reference>
<evidence type="ECO:0008006" key="3">
    <source>
        <dbReference type="Google" id="ProtNLM"/>
    </source>
</evidence>
<dbReference type="InterPro" id="IPR010982">
    <property type="entry name" value="Lambda_DNA-bd_dom_sf"/>
</dbReference>
<evidence type="ECO:0000313" key="2">
    <source>
        <dbReference type="Proteomes" id="UP000266327"/>
    </source>
</evidence>
<protein>
    <recommendedName>
        <fullName evidence="3">HTH cro/C1-type domain-containing protein</fullName>
    </recommendedName>
</protein>
<keyword evidence="2" id="KW-1185">Reference proteome</keyword>
<dbReference type="RefSeq" id="WP_119784408.1">
    <property type="nucleotide sequence ID" value="NZ_QYUQ01000002.1"/>
</dbReference>
<organism evidence="1 2">
    <name type="scientific">Noviherbaspirillum sedimenti</name>
    <dbReference type="NCBI Taxonomy" id="2320865"/>
    <lineage>
        <taxon>Bacteria</taxon>
        <taxon>Pseudomonadati</taxon>
        <taxon>Pseudomonadota</taxon>
        <taxon>Betaproteobacteria</taxon>
        <taxon>Burkholderiales</taxon>
        <taxon>Oxalobacteraceae</taxon>
        <taxon>Noviherbaspirillum</taxon>
    </lineage>
</organism>
<name>A0A3A3FZY6_9BURK</name>
<dbReference type="EMBL" id="QYUQ01000002">
    <property type="protein sequence ID" value="RJG00955.1"/>
    <property type="molecule type" value="Genomic_DNA"/>
</dbReference>
<dbReference type="Pfam" id="PF12472">
    <property type="entry name" value="DUF3693"/>
    <property type="match status" value="1"/>
</dbReference>
<proteinExistence type="predicted"/>
<dbReference type="SUPFAM" id="SSF47413">
    <property type="entry name" value="lambda repressor-like DNA-binding domains"/>
    <property type="match status" value="1"/>
</dbReference>
<comment type="caution">
    <text evidence="1">The sequence shown here is derived from an EMBL/GenBank/DDBJ whole genome shotgun (WGS) entry which is preliminary data.</text>
</comment>
<dbReference type="InterPro" id="IPR021096">
    <property type="entry name" value="Vibrio_phage_VSK_Orf152"/>
</dbReference>
<sequence length="134" mass="14097">MNQTQLIDAAKQQGGLTSDYKLAQALGVSTGRVSSLRNGDKAADEAEIAMLADMAGIDLHIALAAVHKNREKNPAKRAYWEKISMQFASVALAVTLVFTGFAGDARAGNGDLKSYKLCEISARSGELLGAPLCG</sequence>
<dbReference type="AlphaFoldDB" id="A0A3A3FZY6"/>
<dbReference type="Proteomes" id="UP000266327">
    <property type="component" value="Unassembled WGS sequence"/>
</dbReference>
<accession>A0A3A3FZY6</accession>